<dbReference type="Proteomes" id="UP000007305">
    <property type="component" value="Chromosome 2"/>
</dbReference>
<organism evidence="2 3">
    <name type="scientific">Zea mays</name>
    <name type="common">Maize</name>
    <dbReference type="NCBI Taxonomy" id="4577"/>
    <lineage>
        <taxon>Eukaryota</taxon>
        <taxon>Viridiplantae</taxon>
        <taxon>Streptophyta</taxon>
        <taxon>Embryophyta</taxon>
        <taxon>Tracheophyta</taxon>
        <taxon>Spermatophyta</taxon>
        <taxon>Magnoliopsida</taxon>
        <taxon>Liliopsida</taxon>
        <taxon>Poales</taxon>
        <taxon>Poaceae</taxon>
        <taxon>PACMAD clade</taxon>
        <taxon>Panicoideae</taxon>
        <taxon>Andropogonodae</taxon>
        <taxon>Andropogoneae</taxon>
        <taxon>Tripsacinae</taxon>
        <taxon>Zea</taxon>
    </lineage>
</organism>
<dbReference type="InParanoid" id="A0A804MBJ1"/>
<reference evidence="2" key="3">
    <citation type="submission" date="2021-05" db="UniProtKB">
        <authorList>
            <consortium name="EnsemblPlants"/>
        </authorList>
    </citation>
    <scope>IDENTIFICATION</scope>
    <source>
        <strain evidence="2">cv. B73</strain>
    </source>
</reference>
<feature type="transmembrane region" description="Helical" evidence="1">
    <location>
        <begin position="32"/>
        <end position="55"/>
    </location>
</feature>
<dbReference type="Gramene" id="Zm00001eb073270_T001">
    <property type="protein sequence ID" value="Zm00001eb073270_P001"/>
    <property type="gene ID" value="Zm00001eb073270"/>
</dbReference>
<evidence type="ECO:0000313" key="3">
    <source>
        <dbReference type="Proteomes" id="UP000007305"/>
    </source>
</evidence>
<reference evidence="3" key="1">
    <citation type="submission" date="2015-12" db="EMBL/GenBank/DDBJ databases">
        <title>Update maize B73 reference genome by single molecule sequencing technologies.</title>
        <authorList>
            <consortium name="Maize Genome Sequencing Project"/>
            <person name="Ware D."/>
        </authorList>
    </citation>
    <scope>NUCLEOTIDE SEQUENCE [LARGE SCALE GENOMIC DNA]</scope>
    <source>
        <strain evidence="3">cv. B73</strain>
    </source>
</reference>
<dbReference type="AlphaFoldDB" id="A0A804MBJ1"/>
<name>A0A804MBJ1_MAIZE</name>
<keyword evidence="1" id="KW-0812">Transmembrane</keyword>
<keyword evidence="1" id="KW-0472">Membrane</keyword>
<proteinExistence type="predicted"/>
<reference evidence="2" key="2">
    <citation type="submission" date="2019-07" db="EMBL/GenBank/DDBJ databases">
        <authorList>
            <person name="Seetharam A."/>
            <person name="Woodhouse M."/>
            <person name="Cannon E."/>
        </authorList>
    </citation>
    <scope>NUCLEOTIDE SEQUENCE [LARGE SCALE GENOMIC DNA]</scope>
    <source>
        <strain evidence="2">cv. B73</strain>
    </source>
</reference>
<keyword evidence="1" id="KW-1133">Transmembrane helix</keyword>
<evidence type="ECO:0000256" key="1">
    <source>
        <dbReference type="SAM" id="Phobius"/>
    </source>
</evidence>
<sequence length="101" mass="10954">MVDVAGRFVRREYRVGDLPLGRRMNCFGSDRLLLVVVLLDASAVGIRSLLGFLVARASAIQDGFLRLEEVAERASATTAAASSTHLCSDFRSVCGLQVLLR</sequence>
<protein>
    <submittedName>
        <fullName evidence="2">Uncharacterized protein</fullName>
    </submittedName>
</protein>
<keyword evidence="3" id="KW-1185">Reference proteome</keyword>
<evidence type="ECO:0000313" key="2">
    <source>
        <dbReference type="EnsemblPlants" id="Zm00001eb073270_P001"/>
    </source>
</evidence>
<accession>A0A804MBJ1</accession>
<dbReference type="EnsemblPlants" id="Zm00001eb073270_T001">
    <property type="protein sequence ID" value="Zm00001eb073270_P001"/>
    <property type="gene ID" value="Zm00001eb073270"/>
</dbReference>